<dbReference type="PROSITE" id="PS50294">
    <property type="entry name" value="WD_REPEATS_REGION"/>
    <property type="match status" value="3"/>
</dbReference>
<feature type="repeat" description="WD" evidence="6">
    <location>
        <begin position="561"/>
        <end position="594"/>
    </location>
</feature>
<keyword evidence="8" id="KW-0472">Membrane</keyword>
<evidence type="ECO:0000313" key="11">
    <source>
        <dbReference type="Proteomes" id="UP000807716"/>
    </source>
</evidence>
<dbReference type="PANTHER" id="PTHR15653:SF0">
    <property type="entry name" value="CONNECTOR OF KINASE TO AP-1, ISOFORM E"/>
    <property type="match status" value="1"/>
</dbReference>
<dbReference type="SUPFAM" id="SSF50978">
    <property type="entry name" value="WD40 repeat-like"/>
    <property type="match status" value="1"/>
</dbReference>
<dbReference type="InterPro" id="IPR015943">
    <property type="entry name" value="WD40/YVTN_repeat-like_dom_sf"/>
</dbReference>
<name>A0A9P6Q1B8_9FUNG</name>
<dbReference type="PRINTS" id="PR00320">
    <property type="entry name" value="GPROTEINBRPT"/>
</dbReference>
<keyword evidence="3" id="KW-0677">Repeat</keyword>
<gene>
    <name evidence="10" type="ORF">DFQ27_004670</name>
</gene>
<evidence type="ECO:0000256" key="7">
    <source>
        <dbReference type="SAM" id="MobiDB-lite"/>
    </source>
</evidence>
<dbReference type="PANTHER" id="PTHR15653">
    <property type="entry name" value="STRIATIN"/>
    <property type="match status" value="1"/>
</dbReference>
<evidence type="ECO:0000313" key="10">
    <source>
        <dbReference type="EMBL" id="KAG0258382.1"/>
    </source>
</evidence>
<feature type="repeat" description="WD" evidence="6">
    <location>
        <begin position="507"/>
        <end position="548"/>
    </location>
</feature>
<organism evidence="10 11">
    <name type="scientific">Actinomortierella ambigua</name>
    <dbReference type="NCBI Taxonomy" id="1343610"/>
    <lineage>
        <taxon>Eukaryota</taxon>
        <taxon>Fungi</taxon>
        <taxon>Fungi incertae sedis</taxon>
        <taxon>Mucoromycota</taxon>
        <taxon>Mortierellomycotina</taxon>
        <taxon>Mortierellomycetes</taxon>
        <taxon>Mortierellales</taxon>
        <taxon>Mortierellaceae</taxon>
        <taxon>Actinomortierella</taxon>
    </lineage>
</organism>
<dbReference type="PROSITE" id="PS50082">
    <property type="entry name" value="WD_REPEATS_2"/>
    <property type="match status" value="4"/>
</dbReference>
<dbReference type="Proteomes" id="UP000807716">
    <property type="component" value="Unassembled WGS sequence"/>
</dbReference>
<feature type="region of interest" description="Disordered" evidence="7">
    <location>
        <begin position="1316"/>
        <end position="1374"/>
    </location>
</feature>
<feature type="repeat" description="WD" evidence="6">
    <location>
        <begin position="774"/>
        <end position="815"/>
    </location>
</feature>
<protein>
    <recommendedName>
        <fullName evidence="9">Striatin N-terminal domain-containing protein</fullName>
    </recommendedName>
</protein>
<feature type="transmembrane region" description="Helical" evidence="8">
    <location>
        <begin position="892"/>
        <end position="910"/>
    </location>
</feature>
<reference evidence="10" key="1">
    <citation type="journal article" date="2020" name="Fungal Divers.">
        <title>Resolving the Mortierellaceae phylogeny through synthesis of multi-gene phylogenetics and phylogenomics.</title>
        <authorList>
            <person name="Vandepol N."/>
            <person name="Liber J."/>
            <person name="Desiro A."/>
            <person name="Na H."/>
            <person name="Kennedy M."/>
            <person name="Barry K."/>
            <person name="Grigoriev I.V."/>
            <person name="Miller A.N."/>
            <person name="O'Donnell K."/>
            <person name="Stajich J.E."/>
            <person name="Bonito G."/>
        </authorList>
    </citation>
    <scope>NUCLEOTIDE SEQUENCE</scope>
    <source>
        <strain evidence="10">BC1065</strain>
    </source>
</reference>
<dbReference type="OrthoDB" id="727118at2759"/>
<keyword evidence="4" id="KW-0112">Calmodulin-binding</keyword>
<feature type="compositionally biased region" description="Gly residues" evidence="7">
    <location>
        <begin position="1350"/>
        <end position="1368"/>
    </location>
</feature>
<comment type="caution">
    <text evidence="10">The sequence shown here is derived from an EMBL/GenBank/DDBJ whole genome shotgun (WGS) entry which is preliminary data.</text>
</comment>
<dbReference type="InterPro" id="IPR013258">
    <property type="entry name" value="Striatin_N"/>
</dbReference>
<feature type="domain" description="Striatin N-terminal" evidence="9">
    <location>
        <begin position="21"/>
        <end position="183"/>
    </location>
</feature>
<dbReference type="InterPro" id="IPR036322">
    <property type="entry name" value="WD40_repeat_dom_sf"/>
</dbReference>
<keyword evidence="8" id="KW-0812">Transmembrane</keyword>
<dbReference type="EMBL" id="JAAAJB010000327">
    <property type="protein sequence ID" value="KAG0258382.1"/>
    <property type="molecule type" value="Genomic_DNA"/>
</dbReference>
<dbReference type="Gene3D" id="1.20.5.300">
    <property type="match status" value="1"/>
</dbReference>
<dbReference type="Pfam" id="PF00400">
    <property type="entry name" value="WD40"/>
    <property type="match status" value="5"/>
</dbReference>
<feature type="region of interest" description="Disordered" evidence="7">
    <location>
        <begin position="253"/>
        <end position="274"/>
    </location>
</feature>
<evidence type="ECO:0000256" key="2">
    <source>
        <dbReference type="ARBA" id="ARBA00022574"/>
    </source>
</evidence>
<evidence type="ECO:0000256" key="1">
    <source>
        <dbReference type="ARBA" id="ARBA00009616"/>
    </source>
</evidence>
<feature type="region of interest" description="Disordered" evidence="7">
    <location>
        <begin position="339"/>
        <end position="383"/>
    </location>
</feature>
<feature type="region of interest" description="Disordered" evidence="7">
    <location>
        <begin position="98"/>
        <end position="125"/>
    </location>
</feature>
<keyword evidence="2 6" id="KW-0853">WD repeat</keyword>
<feature type="transmembrane region" description="Helical" evidence="8">
    <location>
        <begin position="1122"/>
        <end position="1145"/>
    </location>
</feature>
<dbReference type="InterPro" id="IPR051488">
    <property type="entry name" value="WD_repeat_striatin"/>
</dbReference>
<feature type="compositionally biased region" description="Polar residues" evidence="7">
    <location>
        <begin position="339"/>
        <end position="360"/>
    </location>
</feature>
<dbReference type="SMART" id="SM00320">
    <property type="entry name" value="WD40"/>
    <property type="match status" value="7"/>
</dbReference>
<dbReference type="InterPro" id="IPR019775">
    <property type="entry name" value="WD40_repeat_CS"/>
</dbReference>
<feature type="repeat" description="WD" evidence="6">
    <location>
        <begin position="614"/>
        <end position="653"/>
    </location>
</feature>
<keyword evidence="11" id="KW-1185">Reference proteome</keyword>
<dbReference type="InterPro" id="IPR001680">
    <property type="entry name" value="WD40_rpt"/>
</dbReference>
<evidence type="ECO:0000256" key="3">
    <source>
        <dbReference type="ARBA" id="ARBA00022737"/>
    </source>
</evidence>
<comment type="similarity">
    <text evidence="1">Belongs to the WD repeat striatin family.</text>
</comment>
<evidence type="ECO:0000259" key="9">
    <source>
        <dbReference type="Pfam" id="PF08232"/>
    </source>
</evidence>
<accession>A0A9P6Q1B8</accession>
<proteinExistence type="inferred from homology"/>
<dbReference type="Gene3D" id="2.130.10.10">
    <property type="entry name" value="YVTN repeat-like/Quinoprotein amine dehydrogenase"/>
    <property type="match status" value="2"/>
</dbReference>
<keyword evidence="5" id="KW-0175">Coiled coil</keyword>
<evidence type="ECO:0000256" key="5">
    <source>
        <dbReference type="ARBA" id="ARBA00023054"/>
    </source>
</evidence>
<dbReference type="CDD" id="cd00200">
    <property type="entry name" value="WD40"/>
    <property type="match status" value="1"/>
</dbReference>
<evidence type="ECO:0000256" key="8">
    <source>
        <dbReference type="SAM" id="Phobius"/>
    </source>
</evidence>
<evidence type="ECO:0000256" key="6">
    <source>
        <dbReference type="PROSITE-ProRule" id="PRU00221"/>
    </source>
</evidence>
<dbReference type="InterPro" id="IPR020472">
    <property type="entry name" value="WD40_PAC1"/>
</dbReference>
<feature type="compositionally biased region" description="Acidic residues" evidence="7">
    <location>
        <begin position="367"/>
        <end position="377"/>
    </location>
</feature>
<sequence length="1374" mass="149529">MHQYQTFTPSPAPSVPEYAFPSVLQFLQSEWRRFERDRNEWDIEKAEMKARIAYLEGEKRGIDNTKMDLMKRIKMLEFALRQERSKYVENMRVLQQQVDGGDNGAPKSNINGSSPPGVATPAHPPLANQQAINKLNRMSTYSNSSQSMSHVSPISATGIDLVGKAKSREFLRICLQEISYLTASVPPSAALAMPPTRQPSIPVNGMRIANHPGAITAAAAHGGRNRNSDFFPAPVPSTQAPPLPRSNSVPIPTLQTLPNIKPAANSPPLEEEPAMPDQVHDKVEDAALDQLSQPPVRPLEVSPTADQRATVVTNTFGAHHPLVDDAASKGPTAASTNATLQHDTQLNGVAKSNNVDSGSNEAVGKVDDEDDDIEEVSNGDADPITVVHSPLNQEEWHLQIQRAGHNLEKKSKAPKAEDEAQLSKDVQSKFNISPEKLNKMVKGWDKSKVEGSAAPKSVRKKKGKDTMLDELANLTINVKEAENGSADAGDADSSAKEPPRWRPKVCLRRHMDTVRSIAFHPANKALLSGSEDGTMKYWSLESSLKASRKSLNSEVDPIHTYRGHTGAVNAVALSADQGKVFSASTDSTVRAWKLVPMDKETYSRTDPSIHVSTFIGHTDAVWDIRLFPLSISSTPLLASISADGALKIWDTETKGSPLRSSWGYHGMDNASASEPTLAYTSGLSGLPVPTSLDFCPTDLKKLVVSYSNSVMKLFDIETGKEILKFKSDESYDGTKVTQINRVICHPTMPMAISGHEDRFIRFFDINSGNCTFSMLAHTDAVSSLDIDPSGLVLCSGGHDASIRYWDIVSTQTCLQEFTGHRRKGDEGVCDVKYHPSLPGVMASAGADSVVKVYNLCGANGGVLELDAKLKWSTPTSNRTPRFPTRRVGESKYIVIFRTIITLIVQFVFWFQKPGQIRPRTISLRGSSYVAPIDFNITVNAPEPPVSNTVIPAKEGVDENGVATIGIPSLGPFLLSARGSEPDYMRMVVDCDPLGLDDWYQILLDNPLSTSDYVTTELFSNVYFFRPGFTIEIRFSPLNFTYVDGENASRWDHFRMFFGFDKKKIEYTYISRISQIPFGAQEEAVYNATSAVFIFRPDNDLARSKTGSPLITLKDTVAKIGGVVSAAGAFLVFLFGVNSVSPWGILAQIPYFRRKITKNLSFGYNQWNGMSRGPFTEFTGDQTGKEIDFDEVTPSGHSTSVNEKLSGARQPQQSPWNLRVGVFDAELEEQDAETKIRYLKERLDELEIVLADFYLDTQVFQDFANSEANKLAPGLAHRIRAAGTSSRVAVNKLHKVDEKGTESSSSSSPVVLHGAHVTAAGGSSPPPPSFHSTNQTHPSGDHALQGVTVDGHGGSGNGGGGGGGGGGGITSILGA</sequence>
<evidence type="ECO:0000256" key="4">
    <source>
        <dbReference type="ARBA" id="ARBA00022860"/>
    </source>
</evidence>
<dbReference type="PROSITE" id="PS00678">
    <property type="entry name" value="WD_REPEATS_1"/>
    <property type="match status" value="1"/>
</dbReference>
<dbReference type="Pfam" id="PF08232">
    <property type="entry name" value="Striatin"/>
    <property type="match status" value="1"/>
</dbReference>
<dbReference type="GO" id="GO:0005516">
    <property type="term" value="F:calmodulin binding"/>
    <property type="evidence" value="ECO:0007669"/>
    <property type="project" value="UniProtKB-KW"/>
</dbReference>
<keyword evidence="8" id="KW-1133">Transmembrane helix</keyword>